<keyword evidence="5" id="KW-0479">Metal-binding</keyword>
<dbReference type="SUPFAM" id="SSF81301">
    <property type="entry name" value="Nucleotidyltransferase"/>
    <property type="match status" value="1"/>
</dbReference>
<keyword evidence="4" id="KW-0548">Nucleotidyltransferase</keyword>
<evidence type="ECO:0000313" key="12">
    <source>
        <dbReference type="Proteomes" id="UP000215559"/>
    </source>
</evidence>
<dbReference type="PANTHER" id="PTHR33571">
    <property type="entry name" value="SSL8005 PROTEIN"/>
    <property type="match status" value="1"/>
</dbReference>
<dbReference type="CDD" id="cd05403">
    <property type="entry name" value="NT_KNTase_like"/>
    <property type="match status" value="1"/>
</dbReference>
<evidence type="ECO:0000313" key="11">
    <source>
        <dbReference type="EMBL" id="OYD16695.1"/>
    </source>
</evidence>
<dbReference type="GO" id="GO:0046872">
    <property type="term" value="F:metal ion binding"/>
    <property type="evidence" value="ECO:0007669"/>
    <property type="project" value="UniProtKB-KW"/>
</dbReference>
<dbReference type="InterPro" id="IPR052038">
    <property type="entry name" value="Type-VII_TA_antitoxin"/>
</dbReference>
<evidence type="ECO:0000259" key="10">
    <source>
        <dbReference type="Pfam" id="PF01909"/>
    </source>
</evidence>
<feature type="domain" description="Polymerase nucleotidyl transferase" evidence="10">
    <location>
        <begin position="15"/>
        <end position="89"/>
    </location>
</feature>
<dbReference type="InterPro" id="IPR043519">
    <property type="entry name" value="NT_sf"/>
</dbReference>
<evidence type="ECO:0000256" key="5">
    <source>
        <dbReference type="ARBA" id="ARBA00022723"/>
    </source>
</evidence>
<evidence type="ECO:0000256" key="3">
    <source>
        <dbReference type="ARBA" id="ARBA00022679"/>
    </source>
</evidence>
<comment type="caution">
    <text evidence="11">The sequence shown here is derived from an EMBL/GenBank/DDBJ whole genome shotgun (WGS) entry which is preliminary data.</text>
</comment>
<comment type="cofactor">
    <cofactor evidence="1">
        <name>Mg(2+)</name>
        <dbReference type="ChEBI" id="CHEBI:18420"/>
    </cofactor>
</comment>
<evidence type="ECO:0000256" key="1">
    <source>
        <dbReference type="ARBA" id="ARBA00001946"/>
    </source>
</evidence>
<dbReference type="Gene3D" id="3.30.460.10">
    <property type="entry name" value="Beta Polymerase, domain 2"/>
    <property type="match status" value="1"/>
</dbReference>
<keyword evidence="7" id="KW-0067">ATP-binding</keyword>
<dbReference type="Pfam" id="PF01909">
    <property type="entry name" value="NTP_transf_2"/>
    <property type="match status" value="1"/>
</dbReference>
<evidence type="ECO:0000256" key="2">
    <source>
        <dbReference type="ARBA" id="ARBA00022649"/>
    </source>
</evidence>
<keyword evidence="6" id="KW-0547">Nucleotide-binding</keyword>
<dbReference type="GO" id="GO:0005524">
    <property type="term" value="F:ATP binding"/>
    <property type="evidence" value="ECO:0007669"/>
    <property type="project" value="UniProtKB-KW"/>
</dbReference>
<evidence type="ECO:0000256" key="8">
    <source>
        <dbReference type="ARBA" id="ARBA00022842"/>
    </source>
</evidence>
<proteinExistence type="inferred from homology"/>
<accession>A0A235BYS2</accession>
<dbReference type="GO" id="GO:0016779">
    <property type="term" value="F:nucleotidyltransferase activity"/>
    <property type="evidence" value="ECO:0007669"/>
    <property type="project" value="UniProtKB-KW"/>
</dbReference>
<dbReference type="EMBL" id="NOZP01000040">
    <property type="protein sequence ID" value="OYD16695.1"/>
    <property type="molecule type" value="Genomic_DNA"/>
</dbReference>
<evidence type="ECO:0000256" key="7">
    <source>
        <dbReference type="ARBA" id="ARBA00022840"/>
    </source>
</evidence>
<organism evidence="11 12">
    <name type="scientific">candidate division WOR-3 bacterium JGI_Cruoil_03_51_56</name>
    <dbReference type="NCBI Taxonomy" id="1973747"/>
    <lineage>
        <taxon>Bacteria</taxon>
        <taxon>Bacteria division WOR-3</taxon>
    </lineage>
</organism>
<reference evidence="11 12" key="1">
    <citation type="submission" date="2017-07" db="EMBL/GenBank/DDBJ databases">
        <title>Recovery of genomes from metagenomes via a dereplication, aggregation, and scoring strategy.</title>
        <authorList>
            <person name="Sieber C.M."/>
            <person name="Probst A.J."/>
            <person name="Sharrar A."/>
            <person name="Thomas B.C."/>
            <person name="Hess M."/>
            <person name="Tringe S.G."/>
            <person name="Banfield J.F."/>
        </authorList>
    </citation>
    <scope>NUCLEOTIDE SEQUENCE [LARGE SCALE GENOMIC DNA]</scope>
    <source>
        <strain evidence="11">JGI_Cruoil_03_51_56</strain>
    </source>
</reference>
<keyword evidence="3 11" id="KW-0808">Transferase</keyword>
<keyword evidence="2" id="KW-1277">Toxin-antitoxin system</keyword>
<dbReference type="Proteomes" id="UP000215559">
    <property type="component" value="Unassembled WGS sequence"/>
</dbReference>
<evidence type="ECO:0000256" key="4">
    <source>
        <dbReference type="ARBA" id="ARBA00022695"/>
    </source>
</evidence>
<comment type="similarity">
    <text evidence="9">Belongs to the MntA antitoxin family.</text>
</comment>
<sequence length="99" mass="11492">MNRNRKEIMRLLRENREAIRTFGVRSLALFGSAARDEATESSDLDFLVEFETKTFDAYMDLKAFLEELFDCRVDLVLRDALKSRLRDPILRSAVHVPGL</sequence>
<dbReference type="PANTHER" id="PTHR33571:SF12">
    <property type="entry name" value="BSL3053 PROTEIN"/>
    <property type="match status" value="1"/>
</dbReference>
<dbReference type="AlphaFoldDB" id="A0A235BYS2"/>
<keyword evidence="8" id="KW-0460">Magnesium</keyword>
<protein>
    <submittedName>
        <fullName evidence="11">Nucleotidyltransferase</fullName>
    </submittedName>
</protein>
<gene>
    <name evidence="11" type="ORF">CH330_01985</name>
</gene>
<dbReference type="InterPro" id="IPR002934">
    <property type="entry name" value="Polymerase_NTP_transf_dom"/>
</dbReference>
<evidence type="ECO:0000256" key="6">
    <source>
        <dbReference type="ARBA" id="ARBA00022741"/>
    </source>
</evidence>
<evidence type="ECO:0000256" key="9">
    <source>
        <dbReference type="ARBA" id="ARBA00038276"/>
    </source>
</evidence>
<name>A0A235BYS2_UNCW3</name>